<dbReference type="AlphaFoldDB" id="A0A1D3MK44"/>
<accession>A0A1D3MK44</accession>
<proteinExistence type="predicted"/>
<protein>
    <submittedName>
        <fullName evidence="1">Uncharacterized protein</fullName>
    </submittedName>
</protein>
<name>A0A1D3MK44_BACMY</name>
<evidence type="ECO:0000313" key="2">
    <source>
        <dbReference type="Proteomes" id="UP000195696"/>
    </source>
</evidence>
<dbReference type="EMBL" id="FMAK01000025">
    <property type="protein sequence ID" value="SCB67203.1"/>
    <property type="molecule type" value="Genomic_DNA"/>
</dbReference>
<organism evidence="1 2">
    <name type="scientific">Bacillus mycoides</name>
    <dbReference type="NCBI Taxonomy" id="1405"/>
    <lineage>
        <taxon>Bacteria</taxon>
        <taxon>Bacillati</taxon>
        <taxon>Bacillota</taxon>
        <taxon>Bacilli</taxon>
        <taxon>Bacillales</taxon>
        <taxon>Bacillaceae</taxon>
        <taxon>Bacillus</taxon>
        <taxon>Bacillus cereus group</taxon>
    </lineage>
</organism>
<reference evidence="1 2" key="1">
    <citation type="submission" date="2016-08" db="EMBL/GenBank/DDBJ databases">
        <authorList>
            <person name="Seilhamer J.J."/>
        </authorList>
    </citation>
    <scope>NUCLEOTIDE SEQUENCE [LARGE SCALE GENOMIC DNA]</scope>
    <source>
        <strain evidence="1 2">SDA_GO95</strain>
    </source>
</reference>
<sequence>MNIVQSIKMLTQLHHHT</sequence>
<gene>
    <name evidence="1" type="ORF">BWGO95_01325</name>
</gene>
<evidence type="ECO:0000313" key="1">
    <source>
        <dbReference type="EMBL" id="SCB67203.1"/>
    </source>
</evidence>
<dbReference type="Proteomes" id="UP000195696">
    <property type="component" value="Unassembled WGS sequence"/>
</dbReference>